<dbReference type="Pfam" id="PF00069">
    <property type="entry name" value="Pkinase"/>
    <property type="match status" value="1"/>
</dbReference>
<dbReference type="GO" id="GO:0005524">
    <property type="term" value="F:ATP binding"/>
    <property type="evidence" value="ECO:0007669"/>
    <property type="project" value="UniProtKB-UniRule"/>
</dbReference>
<feature type="domain" description="Protein kinase" evidence="11">
    <location>
        <begin position="36"/>
        <end position="299"/>
    </location>
</feature>
<evidence type="ECO:0000256" key="2">
    <source>
        <dbReference type="ARBA" id="ARBA00022527"/>
    </source>
</evidence>
<keyword evidence="13" id="KW-1185">Reference proteome</keyword>
<dbReference type="CDD" id="cd14014">
    <property type="entry name" value="STKc_PknB_like"/>
    <property type="match status" value="1"/>
</dbReference>
<evidence type="ECO:0000256" key="1">
    <source>
        <dbReference type="ARBA" id="ARBA00012513"/>
    </source>
</evidence>
<keyword evidence="4 9" id="KW-0547">Nucleotide-binding</keyword>
<evidence type="ECO:0000256" key="5">
    <source>
        <dbReference type="ARBA" id="ARBA00022777"/>
    </source>
</evidence>
<dbReference type="SUPFAM" id="SSF56112">
    <property type="entry name" value="Protein kinase-like (PK-like)"/>
    <property type="match status" value="1"/>
</dbReference>
<evidence type="ECO:0000256" key="9">
    <source>
        <dbReference type="PROSITE-ProRule" id="PRU10141"/>
    </source>
</evidence>
<dbReference type="STRING" id="497965.Cyan7822_5185"/>
<keyword evidence="5 12" id="KW-0418">Kinase</keyword>
<keyword evidence="6 9" id="KW-0067">ATP-binding</keyword>
<dbReference type="Proteomes" id="UP000008206">
    <property type="component" value="Chromosome"/>
</dbReference>
<dbReference type="PROSITE" id="PS50011">
    <property type="entry name" value="PROTEIN_KINASE_DOM"/>
    <property type="match status" value="1"/>
</dbReference>
<evidence type="ECO:0000256" key="3">
    <source>
        <dbReference type="ARBA" id="ARBA00022679"/>
    </source>
</evidence>
<feature type="binding site" evidence="9">
    <location>
        <position position="66"/>
    </location>
    <ligand>
        <name>ATP</name>
        <dbReference type="ChEBI" id="CHEBI:30616"/>
    </ligand>
</feature>
<dbReference type="PANTHER" id="PTHR24363">
    <property type="entry name" value="SERINE/THREONINE PROTEIN KINASE"/>
    <property type="match status" value="1"/>
</dbReference>
<feature type="transmembrane region" description="Helical" evidence="10">
    <location>
        <begin position="409"/>
        <end position="433"/>
    </location>
</feature>
<comment type="catalytic activity">
    <reaction evidence="8">
        <text>L-seryl-[protein] + ATP = O-phospho-L-seryl-[protein] + ADP + H(+)</text>
        <dbReference type="Rhea" id="RHEA:17989"/>
        <dbReference type="Rhea" id="RHEA-COMP:9863"/>
        <dbReference type="Rhea" id="RHEA-COMP:11604"/>
        <dbReference type="ChEBI" id="CHEBI:15378"/>
        <dbReference type="ChEBI" id="CHEBI:29999"/>
        <dbReference type="ChEBI" id="CHEBI:30616"/>
        <dbReference type="ChEBI" id="CHEBI:83421"/>
        <dbReference type="ChEBI" id="CHEBI:456216"/>
        <dbReference type="EC" id="2.7.11.1"/>
    </reaction>
</comment>
<dbReference type="OrthoDB" id="437733at2"/>
<feature type="transmembrane region" description="Helical" evidence="10">
    <location>
        <begin position="341"/>
        <end position="364"/>
    </location>
</feature>
<proteinExistence type="predicted"/>
<evidence type="ECO:0000259" key="11">
    <source>
        <dbReference type="PROSITE" id="PS50011"/>
    </source>
</evidence>
<dbReference type="EC" id="2.7.11.1" evidence="1"/>
<dbReference type="NCBIfam" id="NF045510">
    <property type="entry name" value="4Cys_prefix_kin"/>
    <property type="match status" value="1"/>
</dbReference>
<dbReference type="eggNOG" id="COG0515">
    <property type="taxonomic scope" value="Bacteria"/>
</dbReference>
<evidence type="ECO:0000256" key="4">
    <source>
        <dbReference type="ARBA" id="ARBA00022741"/>
    </source>
</evidence>
<gene>
    <name evidence="12" type="ordered locus">Cyan7822_5185</name>
</gene>
<evidence type="ECO:0000313" key="12">
    <source>
        <dbReference type="EMBL" id="ADN17068.1"/>
    </source>
</evidence>
<feature type="transmembrane region" description="Helical" evidence="10">
    <location>
        <begin position="376"/>
        <end position="397"/>
    </location>
</feature>
<evidence type="ECO:0000256" key="7">
    <source>
        <dbReference type="ARBA" id="ARBA00047899"/>
    </source>
</evidence>
<sequence length="445" mass="50324">MICCLNPDCPNPLNPDGTDLCLSCETPLVALLRNRYRVIKPLGGGGFGRTYLIEDLDKLNELCVLKQLAPQVQGSWARQKAIELFEQEAKRLQQLGKQNQTPTLYAYFKEDNYLYLVQEYIEGQNLLQELQEQGVFNEAKIRELLSALLPLLELIHQQQIIHRDIKPENIIRRHSDGLLVLIDFGVAKQMTTTVMAKPGTTIGSFGYAPMEQIRKGQAFPASDLYGLGTTCFHLLTDIHPWEVWQDHGYGWSSSWQQHLKQPLSPGLKLILDKVLQKHYQQRYQSASEVLEQLNHLPPIAKKSTPSTTVPTQVPIPGTMVLPESLTPSLWYQAVLASSGSWLLALLLLSFLGTIWLSSGLWLLILGVAIFARSQRVFIKVYLFFISLMTTVITYLVFQKLKIDNPFTIGFKGFMVVILLVILAGLLAYVLIFISDYVNKLMAKNH</sequence>
<dbReference type="AlphaFoldDB" id="E0UKI7"/>
<dbReference type="InterPro" id="IPR000719">
    <property type="entry name" value="Prot_kinase_dom"/>
</dbReference>
<comment type="catalytic activity">
    <reaction evidence="7">
        <text>L-threonyl-[protein] + ATP = O-phospho-L-threonyl-[protein] + ADP + H(+)</text>
        <dbReference type="Rhea" id="RHEA:46608"/>
        <dbReference type="Rhea" id="RHEA-COMP:11060"/>
        <dbReference type="Rhea" id="RHEA-COMP:11605"/>
        <dbReference type="ChEBI" id="CHEBI:15378"/>
        <dbReference type="ChEBI" id="CHEBI:30013"/>
        <dbReference type="ChEBI" id="CHEBI:30616"/>
        <dbReference type="ChEBI" id="CHEBI:61977"/>
        <dbReference type="ChEBI" id="CHEBI:456216"/>
        <dbReference type="EC" id="2.7.11.1"/>
    </reaction>
</comment>
<dbReference type="InterPro" id="IPR011009">
    <property type="entry name" value="Kinase-like_dom_sf"/>
</dbReference>
<dbReference type="Gene3D" id="3.30.200.20">
    <property type="entry name" value="Phosphorylase Kinase, domain 1"/>
    <property type="match status" value="1"/>
</dbReference>
<dbReference type="RefSeq" id="WP_013325106.1">
    <property type="nucleotide sequence ID" value="NC_014501.1"/>
</dbReference>
<keyword evidence="10" id="KW-1133">Transmembrane helix</keyword>
<dbReference type="Gene3D" id="1.10.510.10">
    <property type="entry name" value="Transferase(Phosphotransferase) domain 1"/>
    <property type="match status" value="1"/>
</dbReference>
<keyword evidence="10" id="KW-0812">Transmembrane</keyword>
<accession>E0UKI7</accession>
<reference evidence="13" key="1">
    <citation type="journal article" date="2011" name="MBio">
        <title>Novel metabolic attributes of the genus Cyanothece, comprising a group of unicellular nitrogen-fixing Cyanobacteria.</title>
        <authorList>
            <person name="Bandyopadhyay A."/>
            <person name="Elvitigala T."/>
            <person name="Welsh E."/>
            <person name="Stockel J."/>
            <person name="Liberton M."/>
            <person name="Min H."/>
            <person name="Sherman L.A."/>
            <person name="Pakrasi H.B."/>
        </authorList>
    </citation>
    <scope>NUCLEOTIDE SEQUENCE [LARGE SCALE GENOMIC DNA]</scope>
    <source>
        <strain evidence="13">PCC 7822</strain>
    </source>
</reference>
<protein>
    <recommendedName>
        <fullName evidence="1">non-specific serine/threonine protein kinase</fullName>
        <ecNumber evidence="1">2.7.11.1</ecNumber>
    </recommendedName>
</protein>
<name>E0UKI7_GLOV7</name>
<dbReference type="HOGENOM" id="CLU_000288_135_5_3"/>
<dbReference type="PANTHER" id="PTHR24363:SF0">
    <property type="entry name" value="SERINE_THREONINE KINASE LIKE DOMAIN CONTAINING 1"/>
    <property type="match status" value="1"/>
</dbReference>
<evidence type="ECO:0000256" key="8">
    <source>
        <dbReference type="ARBA" id="ARBA00048679"/>
    </source>
</evidence>
<evidence type="ECO:0000313" key="13">
    <source>
        <dbReference type="Proteomes" id="UP000008206"/>
    </source>
</evidence>
<keyword evidence="3" id="KW-0808">Transferase</keyword>
<dbReference type="EMBL" id="CP002198">
    <property type="protein sequence ID" value="ADN17068.1"/>
    <property type="molecule type" value="Genomic_DNA"/>
</dbReference>
<dbReference type="PROSITE" id="PS00107">
    <property type="entry name" value="PROTEIN_KINASE_ATP"/>
    <property type="match status" value="1"/>
</dbReference>
<keyword evidence="10" id="KW-0472">Membrane</keyword>
<dbReference type="SMART" id="SM00220">
    <property type="entry name" value="S_TKc"/>
    <property type="match status" value="1"/>
</dbReference>
<evidence type="ECO:0000256" key="10">
    <source>
        <dbReference type="SAM" id="Phobius"/>
    </source>
</evidence>
<dbReference type="KEGG" id="cyj:Cyan7822_5185"/>
<evidence type="ECO:0000256" key="6">
    <source>
        <dbReference type="ARBA" id="ARBA00022840"/>
    </source>
</evidence>
<dbReference type="GO" id="GO:0004674">
    <property type="term" value="F:protein serine/threonine kinase activity"/>
    <property type="evidence" value="ECO:0007669"/>
    <property type="project" value="UniProtKB-KW"/>
</dbReference>
<keyword evidence="2 12" id="KW-0723">Serine/threonine-protein kinase</keyword>
<dbReference type="InterPro" id="IPR017441">
    <property type="entry name" value="Protein_kinase_ATP_BS"/>
</dbReference>
<organism evidence="12 13">
    <name type="scientific">Gloeothece verrucosa (strain PCC 7822)</name>
    <name type="common">Cyanothece sp. (strain PCC 7822)</name>
    <dbReference type="NCBI Taxonomy" id="497965"/>
    <lineage>
        <taxon>Bacteria</taxon>
        <taxon>Bacillati</taxon>
        <taxon>Cyanobacteriota</taxon>
        <taxon>Cyanophyceae</taxon>
        <taxon>Oscillatoriophycideae</taxon>
        <taxon>Chroococcales</taxon>
        <taxon>Aphanothecaceae</taxon>
        <taxon>Gloeothece</taxon>
        <taxon>Gloeothece verrucosa</taxon>
    </lineage>
</organism>